<dbReference type="InterPro" id="IPR002347">
    <property type="entry name" value="SDR_fam"/>
</dbReference>
<gene>
    <name evidence="2" type="ORF">QO014_004698</name>
</gene>
<evidence type="ECO:0000313" key="3">
    <source>
        <dbReference type="Proteomes" id="UP001241603"/>
    </source>
</evidence>
<organism evidence="2 3">
    <name type="scientific">Kaistia dalseonensis</name>
    <dbReference type="NCBI Taxonomy" id="410840"/>
    <lineage>
        <taxon>Bacteria</taxon>
        <taxon>Pseudomonadati</taxon>
        <taxon>Pseudomonadota</taxon>
        <taxon>Alphaproteobacteria</taxon>
        <taxon>Hyphomicrobiales</taxon>
        <taxon>Kaistiaceae</taxon>
        <taxon>Kaistia</taxon>
    </lineage>
</organism>
<dbReference type="InterPro" id="IPR036291">
    <property type="entry name" value="NAD(P)-bd_dom_sf"/>
</dbReference>
<dbReference type="PANTHER" id="PTHR42760">
    <property type="entry name" value="SHORT-CHAIN DEHYDROGENASES/REDUCTASES FAMILY MEMBER"/>
    <property type="match status" value="1"/>
</dbReference>
<evidence type="ECO:0000256" key="1">
    <source>
        <dbReference type="ARBA" id="ARBA00006484"/>
    </source>
</evidence>
<evidence type="ECO:0000313" key="2">
    <source>
        <dbReference type="EMBL" id="MDQ0440285.1"/>
    </source>
</evidence>
<dbReference type="Gene3D" id="3.40.50.720">
    <property type="entry name" value="NAD(P)-binding Rossmann-like Domain"/>
    <property type="match status" value="1"/>
</dbReference>
<comment type="similarity">
    <text evidence="1">Belongs to the short-chain dehydrogenases/reductases (SDR) family.</text>
</comment>
<dbReference type="EMBL" id="JAUSVO010000007">
    <property type="protein sequence ID" value="MDQ0440285.1"/>
    <property type="molecule type" value="Genomic_DNA"/>
</dbReference>
<sequence>MTDATTMTTATSEAAARPGLPRFDLSGRTALVTGAGRGLGRAAALALAASGADVALGLREVEADGGLTAEIEAMGRRALALPMNVLDLPQAYAAVDEAIAAFGHLDILVNNVGGGTLGPIEAFSEAEFDFTIDLNVKSTFFLSQYVGRHMIARSRGAIVNMGSQAGAIALPGEGIYCLSKAAVSHMTKCFAVEWGKHNVRVNCVAPTFIHTDGTAKMLSDEAFHADVIERIAALHRIGEPEEVSGAVVFLASDAASMITGQTLLIDGGWTAR</sequence>
<dbReference type="PRINTS" id="PR00081">
    <property type="entry name" value="GDHRDH"/>
</dbReference>
<dbReference type="NCBIfam" id="NF005559">
    <property type="entry name" value="PRK07231.1"/>
    <property type="match status" value="1"/>
</dbReference>
<dbReference type="Proteomes" id="UP001241603">
    <property type="component" value="Unassembled WGS sequence"/>
</dbReference>
<protein>
    <submittedName>
        <fullName evidence="2">NAD(P)-dependent dehydrogenase (Short-subunit alcohol dehydrogenase family)</fullName>
    </submittedName>
</protein>
<dbReference type="SUPFAM" id="SSF51735">
    <property type="entry name" value="NAD(P)-binding Rossmann-fold domains"/>
    <property type="match status" value="1"/>
</dbReference>
<proteinExistence type="inferred from homology"/>
<accession>A0ABU0HD82</accession>
<comment type="caution">
    <text evidence="2">The sequence shown here is derived from an EMBL/GenBank/DDBJ whole genome shotgun (WGS) entry which is preliminary data.</text>
</comment>
<dbReference type="Pfam" id="PF13561">
    <property type="entry name" value="adh_short_C2"/>
    <property type="match status" value="1"/>
</dbReference>
<reference evidence="2 3" key="1">
    <citation type="submission" date="2023-07" db="EMBL/GenBank/DDBJ databases">
        <title>Genomic Encyclopedia of Type Strains, Phase IV (KMG-IV): sequencing the most valuable type-strain genomes for metagenomic binning, comparative biology and taxonomic classification.</title>
        <authorList>
            <person name="Goeker M."/>
        </authorList>
    </citation>
    <scope>NUCLEOTIDE SEQUENCE [LARGE SCALE GENOMIC DNA]</scope>
    <source>
        <strain evidence="2 3">B6-8</strain>
    </source>
</reference>
<dbReference type="PRINTS" id="PR00080">
    <property type="entry name" value="SDRFAMILY"/>
</dbReference>
<name>A0ABU0HD82_9HYPH</name>
<keyword evidence="3" id="KW-1185">Reference proteome</keyword>